<evidence type="ECO:0000256" key="1">
    <source>
        <dbReference type="ARBA" id="ARBA00002307"/>
    </source>
</evidence>
<comment type="function">
    <text evidence="1">Ornithine decarboxylase (ODC) antizyme protein that negatively regulates ODC activity and intracellular polyamine biosynthesis in response to increased intracellular polyamine levels. Binds to ODC monomers, inhibiting the assembly of the functional ODC homodimer, and targets the monomers for ubiquitin-independent proteolytic destruction by the 26S proteasome.</text>
</comment>
<feature type="region of interest" description="Disordered" evidence="6">
    <location>
        <begin position="208"/>
        <end position="227"/>
    </location>
</feature>
<evidence type="ECO:0000256" key="3">
    <source>
        <dbReference type="ARBA" id="ARBA00011486"/>
    </source>
</evidence>
<feature type="region of interest" description="Disordered" evidence="6">
    <location>
        <begin position="1"/>
        <end position="138"/>
    </location>
</feature>
<dbReference type="GO" id="GO:0005634">
    <property type="term" value="C:nucleus"/>
    <property type="evidence" value="ECO:0007669"/>
    <property type="project" value="TreeGrafter"/>
</dbReference>
<keyword evidence="8" id="KW-1185">Reference proteome</keyword>
<feature type="compositionally biased region" description="Pro residues" evidence="6">
    <location>
        <begin position="185"/>
        <end position="194"/>
    </location>
</feature>
<feature type="compositionally biased region" description="Low complexity" evidence="6">
    <location>
        <begin position="88"/>
        <end position="105"/>
    </location>
</feature>
<evidence type="ECO:0000313" key="7">
    <source>
        <dbReference type="EMBL" id="SNX84099.1"/>
    </source>
</evidence>
<dbReference type="Gene3D" id="3.40.630.60">
    <property type="match status" value="1"/>
</dbReference>
<keyword evidence="5" id="KW-0688">Ribosomal frameshifting</keyword>
<comment type="caution">
    <text evidence="7">The sequence shown here is derived from an EMBL/GenBank/DDBJ whole genome shotgun (WGS) entry which is preliminary data.</text>
</comment>
<dbReference type="InterPro" id="IPR002993">
    <property type="entry name" value="ODC_AZ"/>
</dbReference>
<evidence type="ECO:0000256" key="5">
    <source>
        <dbReference type="ARBA" id="ARBA00022758"/>
    </source>
</evidence>
<evidence type="ECO:0000256" key="2">
    <source>
        <dbReference type="ARBA" id="ARBA00008796"/>
    </source>
</evidence>
<gene>
    <name evidence="7" type="ORF">MEPE_02807</name>
</gene>
<evidence type="ECO:0000256" key="6">
    <source>
        <dbReference type="SAM" id="MobiDB-lite"/>
    </source>
</evidence>
<dbReference type="Proteomes" id="UP001294444">
    <property type="component" value="Unassembled WGS sequence"/>
</dbReference>
<name>A0AAJ4XJX0_9BASI</name>
<dbReference type="AlphaFoldDB" id="A0AAJ4XJX0"/>
<dbReference type="InterPro" id="IPR016181">
    <property type="entry name" value="Acyl_CoA_acyltransferase"/>
</dbReference>
<organism evidence="7 8">
    <name type="scientific">Melanopsichium pennsylvanicum</name>
    <dbReference type="NCBI Taxonomy" id="63383"/>
    <lineage>
        <taxon>Eukaryota</taxon>
        <taxon>Fungi</taxon>
        <taxon>Dikarya</taxon>
        <taxon>Basidiomycota</taxon>
        <taxon>Ustilaginomycotina</taxon>
        <taxon>Ustilaginomycetes</taxon>
        <taxon>Ustilaginales</taxon>
        <taxon>Ustilaginaceae</taxon>
        <taxon>Melanopsichium</taxon>
    </lineage>
</organism>
<dbReference type="GO" id="GO:0075523">
    <property type="term" value="P:viral translational frameshifting"/>
    <property type="evidence" value="ECO:0007669"/>
    <property type="project" value="UniProtKB-KW"/>
</dbReference>
<comment type="subunit">
    <text evidence="3">Interacts with ODC and thereby sterically blocks ODC homodimerization.</text>
</comment>
<accession>A0AAJ4XJX0</accession>
<feature type="compositionally biased region" description="Polar residues" evidence="6">
    <location>
        <begin position="1"/>
        <end position="15"/>
    </location>
</feature>
<dbReference type="PANTHER" id="PTHR10279:SF10">
    <property type="entry name" value="ORNITHINE DECARBOXYLASE ANTIZYME"/>
    <property type="match status" value="1"/>
</dbReference>
<feature type="compositionally biased region" description="Low complexity" evidence="6">
    <location>
        <begin position="31"/>
        <end position="47"/>
    </location>
</feature>
<evidence type="ECO:0000256" key="4">
    <source>
        <dbReference type="ARBA" id="ARBA00017712"/>
    </source>
</evidence>
<feature type="compositionally biased region" description="Low complexity" evidence="6">
    <location>
        <begin position="117"/>
        <end position="133"/>
    </location>
</feature>
<feature type="region of interest" description="Disordered" evidence="6">
    <location>
        <begin position="176"/>
        <end position="200"/>
    </location>
</feature>
<dbReference type="GO" id="GO:0008073">
    <property type="term" value="F:ornithine decarboxylase inhibitor activity"/>
    <property type="evidence" value="ECO:0007669"/>
    <property type="project" value="InterPro"/>
</dbReference>
<reference evidence="7" key="1">
    <citation type="submission" date="2023-10" db="EMBL/GenBank/DDBJ databases">
        <authorList>
            <person name="Guldener U."/>
        </authorList>
    </citation>
    <scope>NUCLEOTIDE SEQUENCE</scope>
    <source>
        <strain evidence="7">Mp4</strain>
    </source>
</reference>
<dbReference type="EMBL" id="OAPG01000005">
    <property type="protein sequence ID" value="SNX84099.1"/>
    <property type="molecule type" value="Genomic_DNA"/>
</dbReference>
<comment type="similarity">
    <text evidence="2">Belongs to the ODC antizyme family.</text>
</comment>
<dbReference type="InterPro" id="IPR038581">
    <property type="entry name" value="ODC_AZ_sf"/>
</dbReference>
<evidence type="ECO:0000313" key="8">
    <source>
        <dbReference type="Proteomes" id="UP001294444"/>
    </source>
</evidence>
<protein>
    <recommendedName>
        <fullName evidence="4">Ornithine decarboxylase antizyme</fullName>
    </recommendedName>
</protein>
<dbReference type="Pfam" id="PF02100">
    <property type="entry name" value="ODC_AZ"/>
    <property type="match status" value="1"/>
</dbReference>
<dbReference type="SUPFAM" id="SSF55729">
    <property type="entry name" value="Acyl-CoA N-acyltransferases (Nat)"/>
    <property type="match status" value="1"/>
</dbReference>
<dbReference type="GO" id="GO:0045732">
    <property type="term" value="P:positive regulation of protein catabolic process"/>
    <property type="evidence" value="ECO:0007669"/>
    <property type="project" value="TreeGrafter"/>
</dbReference>
<dbReference type="PANTHER" id="PTHR10279">
    <property type="entry name" value="ORNITHINE DECARBOXYLASE ANTIZYME"/>
    <property type="match status" value="1"/>
</dbReference>
<sequence>MTTNNLNQPSLSPVSSYRAGAGTDGVPYMRNNNTTNLNTNNAAAAATSPRSQQHGGPDVLKAEMPGYNNNNNNYLHNPGRSAPVRGVASQQASTTSTSSTSYTSAMPDTRNHVAITSNPSPLPSSQPNNPQHQTHPFTALGHPIAWDRPYSSGVPAPAVAVPIFRAAHIADVSPARHANTGHLPDSPPDTPPHSPGLRPVRQLPFVATPTSSQPQRMPPQAQSEPACSTQPACIQRDSSIEVLYTGQTPCDSELESNADTDISDASDATLDQLTQAAQSLLLRSDSARTKSHRRTLAHEADEASFTAAHRNALSAELMPATPEISPDNDVRHHAQKSAQAFLHRMFDNVSQNLAVEDAGVELISPGWSGAVIKAGPASAHASSSFSSMCSSDSSADAQRTLYVSMPPVVDATLLREQVLAVLDAASEKLGCDSVMVCLDRAMRDFASVVHGLCYVGGALVAAAKETRAEQLSSGQNKLPNADPISNLQLRAGLVLVAIEL</sequence>
<proteinExistence type="inferred from homology"/>
<dbReference type="GO" id="GO:0005737">
    <property type="term" value="C:cytoplasm"/>
    <property type="evidence" value="ECO:0007669"/>
    <property type="project" value="TreeGrafter"/>
</dbReference>